<dbReference type="AlphaFoldDB" id="A0A364Y059"/>
<dbReference type="RefSeq" id="WP_112747873.1">
    <property type="nucleotide sequence ID" value="NZ_QMFY01000008.1"/>
</dbReference>
<dbReference type="SUPFAM" id="SSF47757">
    <property type="entry name" value="Chemotaxis receptor methyltransferase CheR, N-terminal domain"/>
    <property type="match status" value="1"/>
</dbReference>
<evidence type="ECO:0000256" key="4">
    <source>
        <dbReference type="ARBA" id="ARBA00022679"/>
    </source>
</evidence>
<dbReference type="InterPro" id="IPR036804">
    <property type="entry name" value="CheR_N_sf"/>
</dbReference>
<comment type="catalytic activity">
    <reaction evidence="1">
        <text>L-glutamyl-[protein] + S-adenosyl-L-methionine = [protein]-L-glutamate 5-O-methyl ester + S-adenosyl-L-homocysteine</text>
        <dbReference type="Rhea" id="RHEA:24452"/>
        <dbReference type="Rhea" id="RHEA-COMP:10208"/>
        <dbReference type="Rhea" id="RHEA-COMP:10311"/>
        <dbReference type="ChEBI" id="CHEBI:29973"/>
        <dbReference type="ChEBI" id="CHEBI:57856"/>
        <dbReference type="ChEBI" id="CHEBI:59789"/>
        <dbReference type="ChEBI" id="CHEBI:82795"/>
        <dbReference type="EC" id="2.1.1.80"/>
    </reaction>
</comment>
<dbReference type="InterPro" id="IPR022642">
    <property type="entry name" value="CheR_C"/>
</dbReference>
<sequence length="286" mass="33099">MMSQMSEALPSHRKISDEQFAFLAKYLSSKYGLRVPPEKRILLESRLISRLNSLKFDSITEYLDYVFKSKEAHHEYQLFVEQITTHKTFFFREAYQFDYLTKLLPDYTQKVGVNHVVNIWSAGCSTGEEVYTLGMVLNEKRATMPHLDFRITGTDVSVPSLKKAAKGLYSIIESENIPDNLKTKYFNNQMTAHGPMINFSNREVVAKIRLGVLNLNKKHYNLPNTFDFIFCRNVIIYFDAKTRSEVLERMVERLRPGGYLFLGHSETALGTNLPLKSIQPTIYQKI</sequence>
<dbReference type="Gene3D" id="1.10.155.10">
    <property type="entry name" value="Chemotaxis receptor methyltransferase CheR, N-terminal domain"/>
    <property type="match status" value="1"/>
</dbReference>
<feature type="domain" description="CheR-type methyltransferase" evidence="6">
    <location>
        <begin position="8"/>
        <end position="286"/>
    </location>
</feature>
<dbReference type="PROSITE" id="PS50123">
    <property type="entry name" value="CHER"/>
    <property type="match status" value="1"/>
</dbReference>
<dbReference type="InterPro" id="IPR022641">
    <property type="entry name" value="CheR_N"/>
</dbReference>
<dbReference type="Pfam" id="PF01739">
    <property type="entry name" value="CheR"/>
    <property type="match status" value="1"/>
</dbReference>
<dbReference type="OrthoDB" id="9816309at2"/>
<evidence type="ECO:0000313" key="7">
    <source>
        <dbReference type="EMBL" id="RAW00035.1"/>
    </source>
</evidence>
<dbReference type="PANTHER" id="PTHR24422">
    <property type="entry name" value="CHEMOTAXIS PROTEIN METHYLTRANSFERASE"/>
    <property type="match status" value="1"/>
</dbReference>
<dbReference type="PANTHER" id="PTHR24422:SF26">
    <property type="entry name" value="CHEMOTAXIS PROTEIN METHYLTRANSFERASE"/>
    <property type="match status" value="1"/>
</dbReference>
<reference evidence="7 8" key="1">
    <citation type="submission" date="2018-06" db="EMBL/GenBank/DDBJ databases">
        <title>Chryseolinea flavus sp. nov., a member of the phylum Bacteroidetes isolated from soil.</title>
        <authorList>
            <person name="Li Y."/>
            <person name="Wang J."/>
        </authorList>
    </citation>
    <scope>NUCLEOTIDE SEQUENCE [LARGE SCALE GENOMIC DNA]</scope>
    <source>
        <strain evidence="7 8">SDU1-6</strain>
    </source>
</reference>
<keyword evidence="5" id="KW-0949">S-adenosyl-L-methionine</keyword>
<protein>
    <recommendedName>
        <fullName evidence="2">protein-glutamate O-methyltransferase</fullName>
        <ecNumber evidence="2">2.1.1.80</ecNumber>
    </recommendedName>
</protein>
<dbReference type="SMART" id="SM00138">
    <property type="entry name" value="MeTrc"/>
    <property type="match status" value="1"/>
</dbReference>
<keyword evidence="3" id="KW-0489">Methyltransferase</keyword>
<dbReference type="InterPro" id="IPR050903">
    <property type="entry name" value="Bact_Chemotaxis_MeTrfase"/>
</dbReference>
<accession>A0A364Y059</accession>
<gene>
    <name evidence="7" type="ORF">DQQ10_15880</name>
</gene>
<dbReference type="EC" id="2.1.1.80" evidence="2"/>
<evidence type="ECO:0000256" key="3">
    <source>
        <dbReference type="ARBA" id="ARBA00022603"/>
    </source>
</evidence>
<dbReference type="Pfam" id="PF03705">
    <property type="entry name" value="CheR_N"/>
    <property type="match status" value="1"/>
</dbReference>
<evidence type="ECO:0000259" key="6">
    <source>
        <dbReference type="PROSITE" id="PS50123"/>
    </source>
</evidence>
<dbReference type="InterPro" id="IPR029063">
    <property type="entry name" value="SAM-dependent_MTases_sf"/>
</dbReference>
<evidence type="ECO:0000256" key="2">
    <source>
        <dbReference type="ARBA" id="ARBA00012534"/>
    </source>
</evidence>
<dbReference type="InterPro" id="IPR026024">
    <property type="entry name" value="Chemotaxis_MeTrfase_CheR"/>
</dbReference>
<dbReference type="Gene3D" id="3.40.50.150">
    <property type="entry name" value="Vaccinia Virus protein VP39"/>
    <property type="match status" value="1"/>
</dbReference>
<dbReference type="PIRSF" id="PIRSF000410">
    <property type="entry name" value="CheR"/>
    <property type="match status" value="1"/>
</dbReference>
<dbReference type="CDD" id="cd02440">
    <property type="entry name" value="AdoMet_MTases"/>
    <property type="match status" value="1"/>
</dbReference>
<dbReference type="PRINTS" id="PR00996">
    <property type="entry name" value="CHERMTFRASE"/>
</dbReference>
<evidence type="ECO:0000256" key="1">
    <source>
        <dbReference type="ARBA" id="ARBA00001541"/>
    </source>
</evidence>
<evidence type="ECO:0000313" key="8">
    <source>
        <dbReference type="Proteomes" id="UP000251889"/>
    </source>
</evidence>
<keyword evidence="4" id="KW-0808">Transferase</keyword>
<evidence type="ECO:0000256" key="5">
    <source>
        <dbReference type="ARBA" id="ARBA00022691"/>
    </source>
</evidence>
<keyword evidence="8" id="KW-1185">Reference proteome</keyword>
<dbReference type="SUPFAM" id="SSF53335">
    <property type="entry name" value="S-adenosyl-L-methionine-dependent methyltransferases"/>
    <property type="match status" value="1"/>
</dbReference>
<dbReference type="InterPro" id="IPR000780">
    <property type="entry name" value="CheR_MeTrfase"/>
</dbReference>
<proteinExistence type="predicted"/>
<name>A0A364Y059_9BACT</name>
<dbReference type="EMBL" id="QMFY01000008">
    <property type="protein sequence ID" value="RAW00035.1"/>
    <property type="molecule type" value="Genomic_DNA"/>
</dbReference>
<dbReference type="GO" id="GO:0032259">
    <property type="term" value="P:methylation"/>
    <property type="evidence" value="ECO:0007669"/>
    <property type="project" value="UniProtKB-KW"/>
</dbReference>
<organism evidence="7 8">
    <name type="scientific">Pseudochryseolinea flava</name>
    <dbReference type="NCBI Taxonomy" id="2059302"/>
    <lineage>
        <taxon>Bacteria</taxon>
        <taxon>Pseudomonadati</taxon>
        <taxon>Bacteroidota</taxon>
        <taxon>Cytophagia</taxon>
        <taxon>Cytophagales</taxon>
        <taxon>Fulvivirgaceae</taxon>
        <taxon>Pseudochryseolinea</taxon>
    </lineage>
</organism>
<dbReference type="GO" id="GO:0008983">
    <property type="term" value="F:protein-glutamate O-methyltransferase activity"/>
    <property type="evidence" value="ECO:0007669"/>
    <property type="project" value="UniProtKB-EC"/>
</dbReference>
<dbReference type="Proteomes" id="UP000251889">
    <property type="component" value="Unassembled WGS sequence"/>
</dbReference>
<comment type="caution">
    <text evidence="7">The sequence shown here is derived from an EMBL/GenBank/DDBJ whole genome shotgun (WGS) entry which is preliminary data.</text>
</comment>